<dbReference type="SUPFAM" id="SSF53822">
    <property type="entry name" value="Periplasmic binding protein-like I"/>
    <property type="match status" value="1"/>
</dbReference>
<dbReference type="InterPro" id="IPR046335">
    <property type="entry name" value="LacI/GalR-like_sensor"/>
</dbReference>
<dbReference type="InterPro" id="IPR028082">
    <property type="entry name" value="Peripla_BP_I"/>
</dbReference>
<dbReference type="PANTHER" id="PTHR30146:SF109">
    <property type="entry name" value="HTH-TYPE TRANSCRIPTIONAL REGULATOR GALS"/>
    <property type="match status" value="1"/>
</dbReference>
<dbReference type="PANTHER" id="PTHR30146">
    <property type="entry name" value="LACI-RELATED TRANSCRIPTIONAL REPRESSOR"/>
    <property type="match status" value="1"/>
</dbReference>
<dbReference type="Gene3D" id="3.40.50.2300">
    <property type="match status" value="2"/>
</dbReference>
<dbReference type="InterPro" id="IPR000843">
    <property type="entry name" value="HTH_LacI"/>
</dbReference>
<keyword evidence="3" id="KW-0804">Transcription</keyword>
<evidence type="ECO:0000313" key="6">
    <source>
        <dbReference type="Proteomes" id="UP000092971"/>
    </source>
</evidence>
<dbReference type="RefSeq" id="WP_015358570.1">
    <property type="nucleotide sequence ID" value="NZ_CP014672.1"/>
</dbReference>
<gene>
    <name evidence="5" type="ORF">CSTERTH_04180</name>
</gene>
<evidence type="ECO:0000259" key="4">
    <source>
        <dbReference type="SMART" id="SM00354"/>
    </source>
</evidence>
<dbReference type="SMART" id="SM00354">
    <property type="entry name" value="HTH_LACI"/>
    <property type="match status" value="1"/>
</dbReference>
<dbReference type="Pfam" id="PF13377">
    <property type="entry name" value="Peripla_BP_3"/>
    <property type="match status" value="1"/>
</dbReference>
<dbReference type="AlphaFoldDB" id="A0A1B1YBZ7"/>
<dbReference type="EMBL" id="CP014672">
    <property type="protein sequence ID" value="ANW98289.1"/>
    <property type="molecule type" value="Genomic_DNA"/>
</dbReference>
<protein>
    <submittedName>
        <fullName evidence="5">Catabolite control protein A</fullName>
    </submittedName>
</protein>
<dbReference type="CDD" id="cd06267">
    <property type="entry name" value="PBP1_LacI_sugar_binding-like"/>
    <property type="match status" value="1"/>
</dbReference>
<name>A0A1B1YBZ7_THEST</name>
<evidence type="ECO:0000256" key="1">
    <source>
        <dbReference type="ARBA" id="ARBA00023015"/>
    </source>
</evidence>
<feature type="domain" description="HTH lacI-type" evidence="4">
    <location>
        <begin position="1"/>
        <end position="60"/>
    </location>
</feature>
<dbReference type="OrthoDB" id="9784962at2"/>
<dbReference type="Gene3D" id="1.10.260.40">
    <property type="entry name" value="lambda repressor-like DNA-binding domains"/>
    <property type="match status" value="1"/>
</dbReference>
<organism evidence="5 6">
    <name type="scientific">Thermoclostridium stercorarium subsp. thermolacticum DSM 2910</name>
    <dbReference type="NCBI Taxonomy" id="1121336"/>
    <lineage>
        <taxon>Bacteria</taxon>
        <taxon>Bacillati</taxon>
        <taxon>Bacillota</taxon>
        <taxon>Clostridia</taxon>
        <taxon>Eubacteriales</taxon>
        <taxon>Oscillospiraceae</taxon>
        <taxon>Thermoclostridium</taxon>
    </lineage>
</organism>
<dbReference type="GO" id="GO:0003700">
    <property type="term" value="F:DNA-binding transcription factor activity"/>
    <property type="evidence" value="ECO:0007669"/>
    <property type="project" value="TreeGrafter"/>
</dbReference>
<dbReference type="GO" id="GO:0000976">
    <property type="term" value="F:transcription cis-regulatory region binding"/>
    <property type="evidence" value="ECO:0007669"/>
    <property type="project" value="TreeGrafter"/>
</dbReference>
<proteinExistence type="predicted"/>
<sequence>MPKTEDIIQRSGVSRSTLFRFLRGNNVRPEAKKAILKAMHELGYSTKELFLKDVVLEISVAKDFEKFKGFTEVIHGITERAEMKKIRIQLVIRTGEQIRRDYEKWSDKNDAKGVIIIGKDAENENLEAQWLKQKKIPHIFVNRVMEDPDISYVAVDVRKAACDIVEYLIKKGHTKIATLGYPDILRIDRDKLAGYDDAFEKNGLKADKKYKFILKEHDTSIDAIEAILKMEDRPTAFFGICDSYAMEFINKAREMGLRVPEDIAVVGMDDLDIAQYFKPSLTTVKTPFRELGILAVDYLLQMLTDDVASVKAIVKHTLHIRESA</sequence>
<reference evidence="5 6" key="1">
    <citation type="submission" date="2016-02" db="EMBL/GenBank/DDBJ databases">
        <title>Comparison of Clostridium stercorarium subspecies using comparative genomics and transcriptomics.</title>
        <authorList>
            <person name="Schellenberg J."/>
            <person name="Thallinger G."/>
            <person name="Levin D.B."/>
            <person name="Zhang X."/>
            <person name="Alvare G."/>
            <person name="Fristensky B."/>
            <person name="Sparling R."/>
        </authorList>
    </citation>
    <scope>NUCLEOTIDE SEQUENCE [LARGE SCALE GENOMIC DNA]</scope>
    <source>
        <strain evidence="5 6">DSM 2910</strain>
    </source>
</reference>
<keyword evidence="1" id="KW-0805">Transcription regulation</keyword>
<keyword evidence="2" id="KW-0238">DNA-binding</keyword>
<accession>A0A1B1YBZ7</accession>
<evidence type="ECO:0000256" key="2">
    <source>
        <dbReference type="ARBA" id="ARBA00023125"/>
    </source>
</evidence>
<evidence type="ECO:0000256" key="3">
    <source>
        <dbReference type="ARBA" id="ARBA00023163"/>
    </source>
</evidence>
<dbReference type="Proteomes" id="UP000092971">
    <property type="component" value="Chromosome"/>
</dbReference>
<dbReference type="InterPro" id="IPR010982">
    <property type="entry name" value="Lambda_DNA-bd_dom_sf"/>
</dbReference>
<evidence type="ECO:0000313" key="5">
    <source>
        <dbReference type="EMBL" id="ANW98289.1"/>
    </source>
</evidence>